<dbReference type="EMBL" id="JAXLPB010000002">
    <property type="protein sequence ID" value="MDY8108977.1"/>
    <property type="molecule type" value="Genomic_DNA"/>
</dbReference>
<dbReference type="SUPFAM" id="SSF160443">
    <property type="entry name" value="SMR domain-like"/>
    <property type="match status" value="1"/>
</dbReference>
<reference evidence="3 4" key="1">
    <citation type="submission" date="2023-12" db="EMBL/GenBank/DDBJ databases">
        <title>Description of Novel Strain Fulvimarina sp. 2208YS6-2-32 isolated from Uroteuthis (Photololigo) edulis.</title>
        <authorList>
            <person name="Park J.-S."/>
        </authorList>
    </citation>
    <scope>NUCLEOTIDE SEQUENCE [LARGE SCALE GENOMIC DNA]</scope>
    <source>
        <strain evidence="3 4">2208YS6-2-32</strain>
    </source>
</reference>
<comment type="caution">
    <text evidence="3">The sequence shown here is derived from an EMBL/GenBank/DDBJ whole genome shotgun (WGS) entry which is preliminary data.</text>
</comment>
<sequence>MRRRKTLSAEDRRLWAGVARTAVPLKDKVLPSYPEEAEAPPQRPAPAPFDPRPNLAPTSPGRHSEPRALKVQPSIERPTKRKISKGRIAIDARIDLHDMTQDSAHAALSNFLRQAQMMGMRHVLVITGRGKPGGARGILKRMVPFWFASAEFRMLVSAFENADRHHGGEGALYVRVRKR</sequence>
<gene>
    <name evidence="3" type="ORF">U0C82_07455</name>
</gene>
<dbReference type="Gene3D" id="3.30.1370.110">
    <property type="match status" value="1"/>
</dbReference>
<dbReference type="PANTHER" id="PTHR35562">
    <property type="entry name" value="DNA ENDONUCLEASE SMRA-RELATED"/>
    <property type="match status" value="1"/>
</dbReference>
<keyword evidence="4" id="KW-1185">Reference proteome</keyword>
<evidence type="ECO:0000259" key="2">
    <source>
        <dbReference type="PROSITE" id="PS50828"/>
    </source>
</evidence>
<feature type="compositionally biased region" description="Pro residues" evidence="1">
    <location>
        <begin position="41"/>
        <end position="51"/>
    </location>
</feature>
<feature type="region of interest" description="Disordered" evidence="1">
    <location>
        <begin position="26"/>
        <end position="74"/>
    </location>
</feature>
<evidence type="ECO:0000313" key="3">
    <source>
        <dbReference type="EMBL" id="MDY8108977.1"/>
    </source>
</evidence>
<dbReference type="InterPro" id="IPR036063">
    <property type="entry name" value="Smr_dom_sf"/>
</dbReference>
<dbReference type="PROSITE" id="PS50828">
    <property type="entry name" value="SMR"/>
    <property type="match status" value="1"/>
</dbReference>
<organism evidence="3 4">
    <name type="scientific">Fulvimarina uroteuthidis</name>
    <dbReference type="NCBI Taxonomy" id="3098149"/>
    <lineage>
        <taxon>Bacteria</taxon>
        <taxon>Pseudomonadati</taxon>
        <taxon>Pseudomonadota</taxon>
        <taxon>Alphaproteobacteria</taxon>
        <taxon>Hyphomicrobiales</taxon>
        <taxon>Aurantimonadaceae</taxon>
        <taxon>Fulvimarina</taxon>
    </lineage>
</organism>
<protein>
    <submittedName>
        <fullName evidence="3">Smr/MutS family protein</fullName>
    </submittedName>
</protein>
<name>A0ABU5I0R3_9HYPH</name>
<dbReference type="InterPro" id="IPR002625">
    <property type="entry name" value="Smr_dom"/>
</dbReference>
<dbReference type="Pfam" id="PF01713">
    <property type="entry name" value="Smr"/>
    <property type="match status" value="1"/>
</dbReference>
<evidence type="ECO:0000256" key="1">
    <source>
        <dbReference type="SAM" id="MobiDB-lite"/>
    </source>
</evidence>
<dbReference type="PANTHER" id="PTHR35562:SF2">
    <property type="entry name" value="DNA ENDONUCLEASE SMRA-RELATED"/>
    <property type="match status" value="1"/>
</dbReference>
<feature type="domain" description="Smr" evidence="2">
    <location>
        <begin position="94"/>
        <end position="177"/>
    </location>
</feature>
<dbReference type="Proteomes" id="UP001294412">
    <property type="component" value="Unassembled WGS sequence"/>
</dbReference>
<proteinExistence type="predicted"/>
<dbReference type="RefSeq" id="WP_322186440.1">
    <property type="nucleotide sequence ID" value="NZ_JAXLPB010000002.1"/>
</dbReference>
<evidence type="ECO:0000313" key="4">
    <source>
        <dbReference type="Proteomes" id="UP001294412"/>
    </source>
</evidence>
<dbReference type="SMART" id="SM00463">
    <property type="entry name" value="SMR"/>
    <property type="match status" value="1"/>
</dbReference>
<accession>A0ABU5I0R3</accession>